<keyword evidence="1" id="KW-0472">Membrane</keyword>
<dbReference type="EMBL" id="JAENIM010000047">
    <property type="protein sequence ID" value="MBK1792723.1"/>
    <property type="molecule type" value="Genomic_DNA"/>
</dbReference>
<gene>
    <name evidence="2" type="ORF">JIN82_16285</name>
</gene>
<keyword evidence="1" id="KW-0812">Transmembrane</keyword>
<evidence type="ECO:0000256" key="1">
    <source>
        <dbReference type="SAM" id="Phobius"/>
    </source>
</evidence>
<sequence>MDLQEFLAIAVVIITISIFAYRILRPKKKNNCGHGCGCDAQKLVPKQPHQDAIKQLKGKK</sequence>
<keyword evidence="3" id="KW-1185">Reference proteome</keyword>
<proteinExistence type="predicted"/>
<dbReference type="Proteomes" id="UP000624703">
    <property type="component" value="Unassembled WGS sequence"/>
</dbReference>
<dbReference type="RefSeq" id="WP_200312733.1">
    <property type="nucleotide sequence ID" value="NZ_JAENIM010000047.1"/>
</dbReference>
<dbReference type="AlphaFoldDB" id="A0A8J7SQ28"/>
<evidence type="ECO:0000313" key="2">
    <source>
        <dbReference type="EMBL" id="MBK1792723.1"/>
    </source>
</evidence>
<accession>A0A8J7SQ28</accession>
<comment type="caution">
    <text evidence="2">The sequence shown here is derived from an EMBL/GenBank/DDBJ whole genome shotgun (WGS) entry which is preliminary data.</text>
</comment>
<name>A0A8J7SQ28_9BACT</name>
<reference evidence="2" key="1">
    <citation type="submission" date="2021-01" db="EMBL/GenBank/DDBJ databases">
        <title>Modified the classification status of verrucomicrobia.</title>
        <authorList>
            <person name="Feng X."/>
        </authorList>
    </citation>
    <scope>NUCLEOTIDE SEQUENCE</scope>
    <source>
        <strain evidence="2">_KCTC 22039</strain>
    </source>
</reference>
<feature type="transmembrane region" description="Helical" evidence="1">
    <location>
        <begin position="6"/>
        <end position="24"/>
    </location>
</feature>
<evidence type="ECO:0000313" key="3">
    <source>
        <dbReference type="Proteomes" id="UP000624703"/>
    </source>
</evidence>
<keyword evidence="1" id="KW-1133">Transmembrane helix</keyword>
<organism evidence="2 3">
    <name type="scientific">Persicirhabdus sediminis</name>
    <dbReference type="NCBI Taxonomy" id="454144"/>
    <lineage>
        <taxon>Bacteria</taxon>
        <taxon>Pseudomonadati</taxon>
        <taxon>Verrucomicrobiota</taxon>
        <taxon>Verrucomicrobiia</taxon>
        <taxon>Verrucomicrobiales</taxon>
        <taxon>Verrucomicrobiaceae</taxon>
        <taxon>Persicirhabdus</taxon>
    </lineage>
</organism>
<protein>
    <submittedName>
        <fullName evidence="2">Uncharacterized protein</fullName>
    </submittedName>
</protein>